<dbReference type="GO" id="GO:0005886">
    <property type="term" value="C:plasma membrane"/>
    <property type="evidence" value="ECO:0007669"/>
    <property type="project" value="UniProtKB-SubCell"/>
</dbReference>
<dbReference type="InterPro" id="IPR050445">
    <property type="entry name" value="Bact_polysacc_biosynth/exp"/>
</dbReference>
<organism evidence="8 9">
    <name type="scientific">Terriglobus albidus</name>
    <dbReference type="NCBI Taxonomy" id="1592106"/>
    <lineage>
        <taxon>Bacteria</taxon>
        <taxon>Pseudomonadati</taxon>
        <taxon>Acidobacteriota</taxon>
        <taxon>Terriglobia</taxon>
        <taxon>Terriglobales</taxon>
        <taxon>Acidobacteriaceae</taxon>
        <taxon>Terriglobus</taxon>
    </lineage>
</organism>
<dbReference type="EMBL" id="CP042806">
    <property type="protein sequence ID" value="QEE29183.1"/>
    <property type="molecule type" value="Genomic_DNA"/>
</dbReference>
<keyword evidence="3 6" id="KW-0812">Transmembrane</keyword>
<evidence type="ECO:0000256" key="2">
    <source>
        <dbReference type="ARBA" id="ARBA00022475"/>
    </source>
</evidence>
<evidence type="ECO:0000259" key="7">
    <source>
        <dbReference type="Pfam" id="PF02706"/>
    </source>
</evidence>
<proteinExistence type="predicted"/>
<gene>
    <name evidence="8" type="ORF">FTW19_14990</name>
</gene>
<evidence type="ECO:0000256" key="3">
    <source>
        <dbReference type="ARBA" id="ARBA00022692"/>
    </source>
</evidence>
<comment type="subcellular location">
    <subcellularLocation>
        <location evidence="1">Cell membrane</location>
        <topology evidence="1">Multi-pass membrane protein</topology>
    </subcellularLocation>
</comment>
<dbReference type="Proteomes" id="UP000321820">
    <property type="component" value="Chromosome"/>
</dbReference>
<keyword evidence="2" id="KW-1003">Cell membrane</keyword>
<sequence>MSETPVWVHNGGILWRHRRLLVRVFLIAAACSLTLAFVIPKRYSSTAMIMPPANTNSSSVMIAALAGRALGGGSNNSFSSLAGSLLGTGNTTALYIDLIKSGTISDHLIERFELQKVYDKRYRIDTAKKLARRTSVAEDKKSGVITITVEDSDRVRARDLAQGYLDELNLLLTHTATTSAHQERVFIERRLQTAHTDLIRAQKELSNFSTSHTTIDIKEQTRAMVDAMARVQAELIAEQSSLSSLRQIYGDQNIRVKSAESRIGSLQQRLNSIAGPSNSGVDVPVSNDQPYPALRSLPQLAVPYAELYRNLRIQETLFELLTQQYELSRIEEAKDVPVVSVIDTPGIAEKKSFPPRTLLTLALTVMSLLITAAFLLIRDRWEQIPAETPQKIFLQQIAASGNRVLHRIPGVRR</sequence>
<evidence type="ECO:0000256" key="4">
    <source>
        <dbReference type="ARBA" id="ARBA00022989"/>
    </source>
</evidence>
<name>A0A5B9EAK3_9BACT</name>
<evidence type="ECO:0000256" key="6">
    <source>
        <dbReference type="SAM" id="Phobius"/>
    </source>
</evidence>
<evidence type="ECO:0000313" key="9">
    <source>
        <dbReference type="Proteomes" id="UP000321820"/>
    </source>
</evidence>
<dbReference type="OrthoDB" id="8884120at2"/>
<protein>
    <submittedName>
        <fullName evidence="8">Lipopolysaccharide biosynthesis protein</fullName>
    </submittedName>
</protein>
<feature type="transmembrane region" description="Helical" evidence="6">
    <location>
        <begin position="358"/>
        <end position="377"/>
    </location>
</feature>
<evidence type="ECO:0000256" key="1">
    <source>
        <dbReference type="ARBA" id="ARBA00004651"/>
    </source>
</evidence>
<dbReference type="PANTHER" id="PTHR32309:SF13">
    <property type="entry name" value="FERRIC ENTEROBACTIN TRANSPORT PROTEIN FEPE"/>
    <property type="match status" value="1"/>
</dbReference>
<dbReference type="AlphaFoldDB" id="A0A5B9EAK3"/>
<reference evidence="8 9" key="1">
    <citation type="submission" date="2019-08" db="EMBL/GenBank/DDBJ databases">
        <title>Complete genome sequence of Terriglobus albidus strain ORNL.</title>
        <authorList>
            <person name="Podar M."/>
        </authorList>
    </citation>
    <scope>NUCLEOTIDE SEQUENCE [LARGE SCALE GENOMIC DNA]</scope>
    <source>
        <strain evidence="8 9">ORNL</strain>
    </source>
</reference>
<keyword evidence="9" id="KW-1185">Reference proteome</keyword>
<keyword evidence="4 6" id="KW-1133">Transmembrane helix</keyword>
<keyword evidence="5 6" id="KW-0472">Membrane</keyword>
<evidence type="ECO:0000313" key="8">
    <source>
        <dbReference type="EMBL" id="QEE29183.1"/>
    </source>
</evidence>
<feature type="transmembrane region" description="Helical" evidence="6">
    <location>
        <begin position="20"/>
        <end position="40"/>
    </location>
</feature>
<dbReference type="RefSeq" id="WP_147648381.1">
    <property type="nucleotide sequence ID" value="NZ_CP042806.1"/>
</dbReference>
<dbReference type="GO" id="GO:0004713">
    <property type="term" value="F:protein tyrosine kinase activity"/>
    <property type="evidence" value="ECO:0007669"/>
    <property type="project" value="TreeGrafter"/>
</dbReference>
<evidence type="ECO:0000256" key="5">
    <source>
        <dbReference type="ARBA" id="ARBA00023136"/>
    </source>
</evidence>
<feature type="domain" description="Polysaccharide chain length determinant N-terminal" evidence="7">
    <location>
        <begin position="12"/>
        <end position="109"/>
    </location>
</feature>
<dbReference type="Pfam" id="PF02706">
    <property type="entry name" value="Wzz"/>
    <property type="match status" value="1"/>
</dbReference>
<accession>A0A5B9EAK3</accession>
<dbReference type="InterPro" id="IPR003856">
    <property type="entry name" value="LPS_length_determ_N"/>
</dbReference>
<dbReference type="KEGG" id="talb:FTW19_14990"/>
<dbReference type="PANTHER" id="PTHR32309">
    <property type="entry name" value="TYROSINE-PROTEIN KINASE"/>
    <property type="match status" value="1"/>
</dbReference>